<dbReference type="Pfam" id="PF19620">
    <property type="entry name" value="DUF6125"/>
    <property type="match status" value="1"/>
</dbReference>
<dbReference type="KEGG" id="thyd:TTHT_0999"/>
<gene>
    <name evidence="1" type="ORF">TTHT_0999</name>
</gene>
<organism evidence="1 2">
    <name type="scientific">Thermotomaculum hydrothermale</name>
    <dbReference type="NCBI Taxonomy" id="981385"/>
    <lineage>
        <taxon>Bacteria</taxon>
        <taxon>Pseudomonadati</taxon>
        <taxon>Acidobacteriota</taxon>
        <taxon>Holophagae</taxon>
        <taxon>Thermotomaculales</taxon>
        <taxon>Thermotomaculaceae</taxon>
        <taxon>Thermotomaculum</taxon>
    </lineage>
</organism>
<accession>A0A7R6PNT8</accession>
<name>A0A7R6PNT8_9BACT</name>
<dbReference type="RefSeq" id="WP_201328894.1">
    <property type="nucleotide sequence ID" value="NZ_AP017470.1"/>
</dbReference>
<proteinExistence type="predicted"/>
<evidence type="ECO:0000313" key="1">
    <source>
        <dbReference type="EMBL" id="BBB32541.1"/>
    </source>
</evidence>
<dbReference type="Proteomes" id="UP000595564">
    <property type="component" value="Chromosome"/>
</dbReference>
<evidence type="ECO:0000313" key="2">
    <source>
        <dbReference type="Proteomes" id="UP000595564"/>
    </source>
</evidence>
<dbReference type="AlphaFoldDB" id="A0A7R6PNT8"/>
<sequence length="177" mass="21044">MVKYKVNFREYLKELDKETLIEMLSDAAKNWLAHDGLWFLEVEAGRGMEEAIKYDKGAWIKFTQIEAKRIMKRHNIPENSGLDGLEKALKYRLYSYINEQTIEREGNKLRLYMNNCRVQAARKRDKRPDFPCKPVGIVEYEYFAKTIDPKIKTKCICCPPDKHPDEYYCAWEFSIEE</sequence>
<protein>
    <recommendedName>
        <fullName evidence="3">Cytosolic protein</fullName>
    </recommendedName>
</protein>
<dbReference type="EMBL" id="AP017470">
    <property type="protein sequence ID" value="BBB32541.1"/>
    <property type="molecule type" value="Genomic_DNA"/>
</dbReference>
<keyword evidence="2" id="KW-1185">Reference proteome</keyword>
<evidence type="ECO:0008006" key="3">
    <source>
        <dbReference type="Google" id="ProtNLM"/>
    </source>
</evidence>
<reference evidence="1 2" key="1">
    <citation type="journal article" date="2012" name="Extremophiles">
        <title>Thermotomaculum hydrothermale gen. nov., sp. nov., a novel heterotrophic thermophile within the phylum Acidobacteria from a deep-sea hydrothermal vent chimney in the Southern Okinawa Trough.</title>
        <authorList>
            <person name="Izumi H."/>
            <person name="Nunoura T."/>
            <person name="Miyazaki M."/>
            <person name="Mino S."/>
            <person name="Toki T."/>
            <person name="Takai K."/>
            <person name="Sako Y."/>
            <person name="Sawabe T."/>
            <person name="Nakagawa S."/>
        </authorList>
    </citation>
    <scope>NUCLEOTIDE SEQUENCE [LARGE SCALE GENOMIC DNA]</scope>
    <source>
        <strain evidence="1 2">AC55</strain>
    </source>
</reference>